<proteinExistence type="inferred from homology"/>
<dbReference type="InterPro" id="IPR036390">
    <property type="entry name" value="WH_DNA-bd_sf"/>
</dbReference>
<dbReference type="InterPro" id="IPR000524">
    <property type="entry name" value="Tscrpt_reg_HTH_GntR"/>
</dbReference>
<comment type="similarity">
    <text evidence="1">In the C-terminal section; belongs to the class-I pyridoxal-phosphate-dependent aminotransferase family.</text>
</comment>
<dbReference type="SMART" id="SM00345">
    <property type="entry name" value="HTH_GNTR"/>
    <property type="match status" value="1"/>
</dbReference>
<dbReference type="SUPFAM" id="SSF46785">
    <property type="entry name" value="Winged helix' DNA-binding domain"/>
    <property type="match status" value="1"/>
</dbReference>
<dbReference type="InterPro" id="IPR051446">
    <property type="entry name" value="HTH_trans_reg/aminotransferase"/>
</dbReference>
<feature type="domain" description="HTH gntR-type" evidence="6">
    <location>
        <begin position="16"/>
        <end position="84"/>
    </location>
</feature>
<organism evidence="7 8">
    <name type="scientific">Virgisporangium ochraceum</name>
    <dbReference type="NCBI Taxonomy" id="65505"/>
    <lineage>
        <taxon>Bacteria</taxon>
        <taxon>Bacillati</taxon>
        <taxon>Actinomycetota</taxon>
        <taxon>Actinomycetes</taxon>
        <taxon>Micromonosporales</taxon>
        <taxon>Micromonosporaceae</taxon>
        <taxon>Virgisporangium</taxon>
    </lineage>
</organism>
<dbReference type="Pfam" id="PF00392">
    <property type="entry name" value="GntR"/>
    <property type="match status" value="1"/>
</dbReference>
<evidence type="ECO:0000259" key="6">
    <source>
        <dbReference type="PROSITE" id="PS50949"/>
    </source>
</evidence>
<evidence type="ECO:0000256" key="1">
    <source>
        <dbReference type="ARBA" id="ARBA00005384"/>
    </source>
</evidence>
<evidence type="ECO:0000313" key="7">
    <source>
        <dbReference type="EMBL" id="GIJ67090.1"/>
    </source>
</evidence>
<dbReference type="PROSITE" id="PS50949">
    <property type="entry name" value="HTH_GNTR"/>
    <property type="match status" value="1"/>
</dbReference>
<dbReference type="Pfam" id="PF00155">
    <property type="entry name" value="Aminotran_1_2"/>
    <property type="match status" value="1"/>
</dbReference>
<evidence type="ECO:0000256" key="2">
    <source>
        <dbReference type="ARBA" id="ARBA00022898"/>
    </source>
</evidence>
<keyword evidence="2" id="KW-0663">Pyridoxal phosphate</keyword>
<protein>
    <submittedName>
        <fullName evidence="7">GntR family transcriptional regulator</fullName>
    </submittedName>
</protein>
<dbReference type="EMBL" id="BOPH01000022">
    <property type="protein sequence ID" value="GIJ67090.1"/>
    <property type="molecule type" value="Genomic_DNA"/>
</dbReference>
<dbReference type="GO" id="GO:0003700">
    <property type="term" value="F:DNA-binding transcription factor activity"/>
    <property type="evidence" value="ECO:0007669"/>
    <property type="project" value="InterPro"/>
</dbReference>
<keyword evidence="4" id="KW-0238">DNA-binding</keyword>
<dbReference type="GO" id="GO:0003677">
    <property type="term" value="F:DNA binding"/>
    <property type="evidence" value="ECO:0007669"/>
    <property type="project" value="UniProtKB-KW"/>
</dbReference>
<reference evidence="7" key="1">
    <citation type="submission" date="2021-01" db="EMBL/GenBank/DDBJ databases">
        <title>Whole genome shotgun sequence of Virgisporangium ochraceum NBRC 16418.</title>
        <authorList>
            <person name="Komaki H."/>
            <person name="Tamura T."/>
        </authorList>
    </citation>
    <scope>NUCLEOTIDE SEQUENCE</scope>
    <source>
        <strain evidence="7">NBRC 16418</strain>
    </source>
</reference>
<dbReference type="SUPFAM" id="SSF53383">
    <property type="entry name" value="PLP-dependent transferases"/>
    <property type="match status" value="1"/>
</dbReference>
<dbReference type="AlphaFoldDB" id="A0A8J4E9C4"/>
<dbReference type="Proteomes" id="UP000635606">
    <property type="component" value="Unassembled WGS sequence"/>
</dbReference>
<dbReference type="InterPro" id="IPR015421">
    <property type="entry name" value="PyrdxlP-dep_Trfase_major"/>
</dbReference>
<dbReference type="PANTHER" id="PTHR46577:SF1">
    <property type="entry name" value="HTH-TYPE TRANSCRIPTIONAL REGULATORY PROTEIN GABR"/>
    <property type="match status" value="1"/>
</dbReference>
<evidence type="ECO:0000256" key="4">
    <source>
        <dbReference type="ARBA" id="ARBA00023125"/>
    </source>
</evidence>
<accession>A0A8J4E9C4</accession>
<gene>
    <name evidence="7" type="ORF">Voc01_020070</name>
</gene>
<evidence type="ECO:0000256" key="5">
    <source>
        <dbReference type="ARBA" id="ARBA00023163"/>
    </source>
</evidence>
<keyword evidence="5" id="KW-0804">Transcription</keyword>
<dbReference type="Gene3D" id="1.10.10.10">
    <property type="entry name" value="Winged helix-like DNA-binding domain superfamily/Winged helix DNA-binding domain"/>
    <property type="match status" value="1"/>
</dbReference>
<dbReference type="PANTHER" id="PTHR46577">
    <property type="entry name" value="HTH-TYPE TRANSCRIPTIONAL REGULATORY PROTEIN GABR"/>
    <property type="match status" value="1"/>
</dbReference>
<dbReference type="InterPro" id="IPR015424">
    <property type="entry name" value="PyrdxlP-dep_Trfase"/>
</dbReference>
<dbReference type="RefSeq" id="WP_239160083.1">
    <property type="nucleotide sequence ID" value="NZ_BOPH01000022.1"/>
</dbReference>
<dbReference type="CDD" id="cd00609">
    <property type="entry name" value="AAT_like"/>
    <property type="match status" value="1"/>
</dbReference>
<comment type="caution">
    <text evidence="7">The sequence shown here is derived from an EMBL/GenBank/DDBJ whole genome shotgun (WGS) entry which is preliminary data.</text>
</comment>
<dbReference type="InterPro" id="IPR004839">
    <property type="entry name" value="Aminotransferase_I/II_large"/>
</dbReference>
<keyword evidence="8" id="KW-1185">Reference proteome</keyword>
<evidence type="ECO:0000313" key="8">
    <source>
        <dbReference type="Proteomes" id="UP000635606"/>
    </source>
</evidence>
<dbReference type="InterPro" id="IPR036388">
    <property type="entry name" value="WH-like_DNA-bd_sf"/>
</dbReference>
<evidence type="ECO:0000256" key="3">
    <source>
        <dbReference type="ARBA" id="ARBA00023015"/>
    </source>
</evidence>
<dbReference type="GO" id="GO:0030170">
    <property type="term" value="F:pyridoxal phosphate binding"/>
    <property type="evidence" value="ECO:0007669"/>
    <property type="project" value="InterPro"/>
</dbReference>
<name>A0A8J4E9C4_9ACTN</name>
<sequence>MDRLLALTGRWSAGRGPLYLLLAARLRQLIEAGELPHGCLLPPDRRLAAALAVGRSTVVAAYEVLRQEGRLERVQGSGTRVRAEPVAATSDAGRNPLFAHLLDHPDDGVLHLTCAAPDDLPPAFVAAHTRALTELSGGLGIHPAGVPSLRAALADRYTARGVPTTPDQILVTTGAQQALALLTRLLVAPGDTVVTETPTYPGAIELFRDAGAVLRTVPVTGDALDVDAFVAALRRYRPALAYLTPSFHNPTGALLPGLARQRLARVAADLRVPLVDDEVLVDLGFDERPVPVAAHAPDVLTVGSLSKLVWGGLRVGWVRAGAGTVGTLARLRAMTDLGGNTLSQLAAAHLVADLDALRLHRVRLLRERHDHLVAALRTHLPDWRFAPALGGQTLWVELPGTDASVYAQAALRLGVAVLPGSAFDPAGGGRSHLRMPFVADPATLTEMVTRLAAAWEPSRAVAAAAVV</sequence>
<keyword evidence="3" id="KW-0805">Transcription regulation</keyword>
<dbReference type="Gene3D" id="3.40.640.10">
    <property type="entry name" value="Type I PLP-dependent aspartate aminotransferase-like (Major domain)"/>
    <property type="match status" value="1"/>
</dbReference>
<dbReference type="CDD" id="cd07377">
    <property type="entry name" value="WHTH_GntR"/>
    <property type="match status" value="1"/>
</dbReference>